<comment type="caution">
    <text evidence="6">The sequence shown here is derived from an EMBL/GenBank/DDBJ whole genome shotgun (WGS) entry which is preliminary data.</text>
</comment>
<evidence type="ECO:0000256" key="1">
    <source>
        <dbReference type="ARBA" id="ARBA00004123"/>
    </source>
</evidence>
<dbReference type="PANTHER" id="PTHR11380">
    <property type="entry name" value="TRANSCRIPTION INITIATION FACTOR TFIID/SUPT3-RELATED"/>
    <property type="match status" value="1"/>
</dbReference>
<feature type="region of interest" description="Disordered" evidence="5">
    <location>
        <begin position="372"/>
        <end position="402"/>
    </location>
</feature>
<evidence type="ECO:0000313" key="6">
    <source>
        <dbReference type="EMBL" id="KAL2099121.1"/>
    </source>
</evidence>
<evidence type="ECO:0008006" key="8">
    <source>
        <dbReference type="Google" id="ProtNLM"/>
    </source>
</evidence>
<reference evidence="6 7" key="1">
    <citation type="submission" date="2024-09" db="EMBL/GenBank/DDBJ databases">
        <title>A chromosome-level genome assembly of Gray's grenadier anchovy, Coilia grayii.</title>
        <authorList>
            <person name="Fu Z."/>
        </authorList>
    </citation>
    <scope>NUCLEOTIDE SEQUENCE [LARGE SCALE GENOMIC DNA]</scope>
    <source>
        <strain evidence="6">G4</strain>
        <tissue evidence="6">Muscle</tissue>
    </source>
</reference>
<dbReference type="AlphaFoldDB" id="A0ABD1KJF5"/>
<gene>
    <name evidence="6" type="ORF">ACEWY4_005601</name>
</gene>
<feature type="compositionally biased region" description="Basic and acidic residues" evidence="5">
    <location>
        <begin position="541"/>
        <end position="554"/>
    </location>
</feature>
<feature type="compositionally biased region" description="Low complexity" evidence="5">
    <location>
        <begin position="281"/>
        <end position="290"/>
    </location>
</feature>
<keyword evidence="3" id="KW-0804">Transcription</keyword>
<feature type="region of interest" description="Disordered" evidence="5">
    <location>
        <begin position="222"/>
        <end position="290"/>
    </location>
</feature>
<organism evidence="6 7">
    <name type="scientific">Coilia grayii</name>
    <name type="common">Gray's grenadier anchovy</name>
    <dbReference type="NCBI Taxonomy" id="363190"/>
    <lineage>
        <taxon>Eukaryota</taxon>
        <taxon>Metazoa</taxon>
        <taxon>Chordata</taxon>
        <taxon>Craniata</taxon>
        <taxon>Vertebrata</taxon>
        <taxon>Euteleostomi</taxon>
        <taxon>Actinopterygii</taxon>
        <taxon>Neopterygii</taxon>
        <taxon>Teleostei</taxon>
        <taxon>Clupei</taxon>
        <taxon>Clupeiformes</taxon>
        <taxon>Clupeoidei</taxon>
        <taxon>Engraulidae</taxon>
        <taxon>Coilinae</taxon>
        <taxon>Coilia</taxon>
    </lineage>
</organism>
<name>A0ABD1KJF5_9TELE</name>
<dbReference type="EMBL" id="JBHFQA010000005">
    <property type="protein sequence ID" value="KAL2099121.1"/>
    <property type="molecule type" value="Genomic_DNA"/>
</dbReference>
<dbReference type="Pfam" id="PF02269">
    <property type="entry name" value="TFIID-18kDa"/>
    <property type="match status" value="1"/>
</dbReference>
<evidence type="ECO:0000313" key="7">
    <source>
        <dbReference type="Proteomes" id="UP001591681"/>
    </source>
</evidence>
<dbReference type="Proteomes" id="UP001591681">
    <property type="component" value="Unassembled WGS sequence"/>
</dbReference>
<feature type="region of interest" description="Disordered" evidence="5">
    <location>
        <begin position="534"/>
        <end position="555"/>
    </location>
</feature>
<proteinExistence type="predicted"/>
<keyword evidence="2" id="KW-0805">Transcription regulation</keyword>
<comment type="subcellular location">
    <subcellularLocation>
        <location evidence="1">Nucleus</location>
    </subcellularLocation>
</comment>
<keyword evidence="7" id="KW-1185">Reference proteome</keyword>
<accession>A0ABD1KJF5</accession>
<dbReference type="GO" id="GO:0005634">
    <property type="term" value="C:nucleus"/>
    <property type="evidence" value="ECO:0007669"/>
    <property type="project" value="UniProtKB-SubCell"/>
</dbReference>
<evidence type="ECO:0000256" key="3">
    <source>
        <dbReference type="ARBA" id="ARBA00023163"/>
    </source>
</evidence>
<evidence type="ECO:0000256" key="4">
    <source>
        <dbReference type="ARBA" id="ARBA00023242"/>
    </source>
</evidence>
<evidence type="ECO:0000256" key="5">
    <source>
        <dbReference type="SAM" id="MobiDB-lite"/>
    </source>
</evidence>
<sequence length="633" mass="69071">MNGRRASDTEAKSLHQAAEVSLIRGARVISAEDILFLMRKDKKKVRRLMRYMQFRDYKSKVLKTIEDEEPAEQDKYSSSNVNKRKRLAQDFLGSIDQTGEFLALLDEDEVDEVKQERMERMERQSRSMDMAQYTEFCESRQLSFSKKASKFREWLDCSSLDVKPNAVSMEILSYLAYETVAQVVDLALLVKQDMTPKAGNPFNHAISATFIQYHNSAAEVHSVKRETDSPDNTPPSTPSGPLTAALQGKLPSLAHGNGGQAQAQGQESNSKAKQRKRKKSAAACGAEAQSSAIQPAHIREAIRRYSHKIGPLSTFSVLFVRSVLLCQRQQAVGVMSPSLFVYCPAVSVSRREDRHLVLRWPPLARHRHHHHHRCALTPPPPLTLPPTTQLSSDPTGPQPGGGCTEGGLPLCAQRGSSVGCTELALSDAVGVLEWLGSRPFIKILLKQADGKKLGWVEGGGGARVSLNALCLRGPVVPVKPARCSVIYGGSILNALIPCPSSSSLFFSSLFFSSTSSSSSSSFSSSWSPTGCLVEEEDEEGDAHADENTGPHNAEHVCVPSGTIRGTNDLIRGGRCCDNHQHVATQNPSAHPYALLSPANAAHAAALLRCVEVNDRKSVLQSAYRRSGMTFLAC</sequence>
<protein>
    <recommendedName>
        <fullName evidence="8">SPT3-like protein</fullName>
    </recommendedName>
</protein>
<dbReference type="PANTHER" id="PTHR11380:SF16">
    <property type="entry name" value="TRANSCRIPTION INITIATION PROTEIN SPT3 HOMOLOG"/>
    <property type="match status" value="1"/>
</dbReference>
<dbReference type="InterPro" id="IPR003195">
    <property type="entry name" value="TFIID_TAF13"/>
</dbReference>
<evidence type="ECO:0000256" key="2">
    <source>
        <dbReference type="ARBA" id="ARBA00023015"/>
    </source>
</evidence>
<keyword evidence="4" id="KW-0539">Nucleus</keyword>